<dbReference type="InterPro" id="IPR021109">
    <property type="entry name" value="Peptidase_aspartic_dom_sf"/>
</dbReference>
<feature type="domain" description="RNase H type-1" evidence="13">
    <location>
        <begin position="864"/>
        <end position="988"/>
    </location>
</feature>
<dbReference type="InterPro" id="IPR043128">
    <property type="entry name" value="Rev_trsase/Diguanyl_cyclase"/>
</dbReference>
<dbReference type="GO" id="GO:0003964">
    <property type="term" value="F:RNA-directed DNA polymerase activity"/>
    <property type="evidence" value="ECO:0007669"/>
    <property type="project" value="UniProtKB-KW"/>
</dbReference>
<dbReference type="SUPFAM" id="SSF50630">
    <property type="entry name" value="Acid proteases"/>
    <property type="match status" value="1"/>
</dbReference>
<evidence type="ECO:0000256" key="6">
    <source>
        <dbReference type="ARBA" id="ARBA00022750"/>
    </source>
</evidence>
<dbReference type="GO" id="GO:0006508">
    <property type="term" value="P:proteolysis"/>
    <property type="evidence" value="ECO:0007669"/>
    <property type="project" value="UniProtKB-KW"/>
</dbReference>
<dbReference type="GO" id="GO:0004190">
    <property type="term" value="F:aspartic-type endopeptidase activity"/>
    <property type="evidence" value="ECO:0007669"/>
    <property type="project" value="UniProtKB-KW"/>
</dbReference>
<evidence type="ECO:0000256" key="1">
    <source>
        <dbReference type="ARBA" id="ARBA00012493"/>
    </source>
</evidence>
<dbReference type="EC" id="2.7.7.49" evidence="1"/>
<dbReference type="Gene3D" id="3.10.10.10">
    <property type="entry name" value="HIV Type 1 Reverse Transcriptase, subunit A, domain 1"/>
    <property type="match status" value="1"/>
</dbReference>
<keyword evidence="10" id="KW-0233">DNA recombination</keyword>
<dbReference type="CDD" id="cd09279">
    <property type="entry name" value="RNase_HI_like"/>
    <property type="match status" value="1"/>
</dbReference>
<evidence type="ECO:0000259" key="12">
    <source>
        <dbReference type="Pfam" id="PF00078"/>
    </source>
</evidence>
<dbReference type="Pfam" id="PF13650">
    <property type="entry name" value="Asp_protease_2"/>
    <property type="match status" value="1"/>
</dbReference>
<dbReference type="GO" id="GO:0003676">
    <property type="term" value="F:nucleic acid binding"/>
    <property type="evidence" value="ECO:0007669"/>
    <property type="project" value="InterPro"/>
</dbReference>
<dbReference type="InterPro" id="IPR041373">
    <property type="entry name" value="RT_RNaseH"/>
</dbReference>
<feature type="domain" description="Reverse transcriptase RNase H-like" evidence="14">
    <location>
        <begin position="698"/>
        <end position="800"/>
    </location>
</feature>
<dbReference type="SUPFAM" id="SSF53098">
    <property type="entry name" value="Ribonuclease H-like"/>
    <property type="match status" value="1"/>
</dbReference>
<dbReference type="SUPFAM" id="SSF56672">
    <property type="entry name" value="DNA/RNA polymerases"/>
    <property type="match status" value="1"/>
</dbReference>
<evidence type="ECO:0000256" key="4">
    <source>
        <dbReference type="ARBA" id="ARBA00022695"/>
    </source>
</evidence>
<evidence type="ECO:0000313" key="16">
    <source>
        <dbReference type="Proteomes" id="UP001165121"/>
    </source>
</evidence>
<dbReference type="InterPro" id="IPR051320">
    <property type="entry name" value="Viral_Replic_Matur_Polypro"/>
</dbReference>
<dbReference type="PROSITE" id="PS00141">
    <property type="entry name" value="ASP_PROTEASE"/>
    <property type="match status" value="1"/>
</dbReference>
<evidence type="ECO:0000259" key="13">
    <source>
        <dbReference type="Pfam" id="PF13456"/>
    </source>
</evidence>
<feature type="compositionally biased region" description="Basic and acidic residues" evidence="11">
    <location>
        <begin position="580"/>
        <end position="591"/>
    </location>
</feature>
<evidence type="ECO:0000256" key="2">
    <source>
        <dbReference type="ARBA" id="ARBA00022670"/>
    </source>
</evidence>
<dbReference type="Pfam" id="PF00078">
    <property type="entry name" value="RVT_1"/>
    <property type="match status" value="1"/>
</dbReference>
<dbReference type="PANTHER" id="PTHR33064">
    <property type="entry name" value="POL PROTEIN"/>
    <property type="match status" value="1"/>
</dbReference>
<feature type="region of interest" description="Disordered" evidence="11">
    <location>
        <begin position="580"/>
        <end position="606"/>
    </location>
</feature>
<accession>A0A9W6YC68</accession>
<keyword evidence="7" id="KW-0255">Endonuclease</keyword>
<keyword evidence="4" id="KW-0548">Nucleotidyltransferase</keyword>
<evidence type="ECO:0000256" key="8">
    <source>
        <dbReference type="ARBA" id="ARBA00022801"/>
    </source>
</evidence>
<protein>
    <recommendedName>
        <fullName evidence="1">RNA-directed DNA polymerase</fullName>
        <ecNumber evidence="1">2.7.7.49</ecNumber>
    </recommendedName>
</protein>
<evidence type="ECO:0000256" key="5">
    <source>
        <dbReference type="ARBA" id="ARBA00022722"/>
    </source>
</evidence>
<dbReference type="InterPro" id="IPR043502">
    <property type="entry name" value="DNA/RNA_pol_sf"/>
</dbReference>
<sequence>MPFRVQSMWRDPRCWQVPDGGILQLDPPMRSRFCIYAYVEKQSKAAVNKVIDNTCDLEKESAAALANLHQTDEYSRSEVKMILDISSGESRGYWKYHVPDKKFKQAKAVGKINNAKATLLFDSGAEVSILDTAFARKVGCYVDNSQTLHCEGVGKSPYMAEGRTRLKITLAGLLVYFFDAWVGPPTGGQDLILGMDFMVPAGIRLDLADGTICLPDEVRIQLAGRRPLYGDKVEQVTMEGYCEIDISGSAEVRLRTRPSDRQKLWVTRGDRWIKGRGPGIDSLHKVQDFVCNAQGLPPPSGEAGCTQIATSRAHGATNEADMCFAHVIQNRGQGASNPDRRLNPSANQWRDQRRVEEGSPNPDGLGDSSGGHIHIPTDDATSTHSASVDLGNRAIDPGDEAVCIKESGDLYAEDVEGHLAVLPEVTPTTEEVKIDDIQKLFQLIKGLLSAKIIQHSTSPWASPIVVIIKKNGVEIRLCIDYRLVNSLTRLMVYPMPLINDLLDDLDKVLWYCSLDMANGFWVVSMTDRARAISAFITRFGLFESYRMPFGLKNAPQIYQRLLDNALYGFLKISECQDHPARNAGDQDRQRPIDLFQDGETDTDKESSVLGRRSYIDDILVTPGSWEMLCERVDNLSDACDFFLEFVNQQIDFFDASGQAKARLGGDDQEQRDKWTRATKAFVLLKNKIIHAPILTHFDPDKRPVVILYASKWAISAALVQEHEGVYKPVTFTSRTLKPNEINYGIVDKEVLALLRVLDVCYTQLVTRSIKVLTRHSTLAWMLNSSGLQGRLGRWAALLSNWTLEIVKCMKGEDEILGVIAASITPREEVDLILMSIAPRKQPRQVISMPPPTVGSEEELLVVSFDGSARVKRGGGAFSAIVWSLHAWTVISGASEYKANLTVNEAEYHGLHLCFDQLATQHVNHNRLIICGDPNLVIRQMRGEIECKAPSLKLLRQKAMEKLRSCPNHEFLHVKRDWNQSADKLASAALQRDAGEQDTAQTDIGDLATLNRLAELLVPQSQISLVKITATTRARQRRNWEVLQEPLVQRMRMERISRAQDEEKWIVDLKKYLTGDVRELTSTEAKSCAKIAEDYKIDEVGLLFYCPPSKQSCEDRDLVTRLGTRVSDEHTNE</sequence>
<keyword evidence="6" id="KW-0064">Aspartyl protease</keyword>
<feature type="domain" description="Reverse transcriptase" evidence="12">
    <location>
        <begin position="468"/>
        <end position="571"/>
    </location>
</feature>
<dbReference type="AlphaFoldDB" id="A0A9W6YC68"/>
<comment type="caution">
    <text evidence="15">The sequence shown here is derived from an EMBL/GenBank/DDBJ whole genome shotgun (WGS) entry which is preliminary data.</text>
</comment>
<dbReference type="PANTHER" id="PTHR33064:SF37">
    <property type="entry name" value="RIBONUCLEASE H"/>
    <property type="match status" value="1"/>
</dbReference>
<dbReference type="Proteomes" id="UP001165121">
    <property type="component" value="Unassembled WGS sequence"/>
</dbReference>
<evidence type="ECO:0000256" key="10">
    <source>
        <dbReference type="ARBA" id="ARBA00023172"/>
    </source>
</evidence>
<reference evidence="15" key="1">
    <citation type="submission" date="2023-04" db="EMBL/GenBank/DDBJ databases">
        <title>Phytophthora fragariaefolia NBRC 109709.</title>
        <authorList>
            <person name="Ichikawa N."/>
            <person name="Sato H."/>
            <person name="Tonouchi N."/>
        </authorList>
    </citation>
    <scope>NUCLEOTIDE SEQUENCE</scope>
    <source>
        <strain evidence="15">NBRC 109709</strain>
    </source>
</reference>
<evidence type="ECO:0000313" key="15">
    <source>
        <dbReference type="EMBL" id="GMF58018.1"/>
    </source>
</evidence>
<dbReference type="Gene3D" id="3.30.420.10">
    <property type="entry name" value="Ribonuclease H-like superfamily/Ribonuclease H"/>
    <property type="match status" value="1"/>
</dbReference>
<dbReference type="OrthoDB" id="101507at2759"/>
<dbReference type="InterPro" id="IPR036397">
    <property type="entry name" value="RNaseH_sf"/>
</dbReference>
<dbReference type="Pfam" id="PF13456">
    <property type="entry name" value="RVT_3"/>
    <property type="match status" value="1"/>
</dbReference>
<keyword evidence="5" id="KW-0540">Nuclease</keyword>
<keyword evidence="9" id="KW-0695">RNA-directed DNA polymerase</keyword>
<keyword evidence="2" id="KW-0645">Protease</keyword>
<dbReference type="InterPro" id="IPR012337">
    <property type="entry name" value="RNaseH-like_sf"/>
</dbReference>
<keyword evidence="8" id="KW-0378">Hydrolase</keyword>
<dbReference type="CDD" id="cd01647">
    <property type="entry name" value="RT_LTR"/>
    <property type="match status" value="1"/>
</dbReference>
<dbReference type="Gene3D" id="2.40.70.10">
    <property type="entry name" value="Acid Proteases"/>
    <property type="match status" value="1"/>
</dbReference>
<name>A0A9W6YC68_9STRA</name>
<dbReference type="GO" id="GO:0006310">
    <property type="term" value="P:DNA recombination"/>
    <property type="evidence" value="ECO:0007669"/>
    <property type="project" value="UniProtKB-KW"/>
</dbReference>
<feature type="region of interest" description="Disordered" evidence="11">
    <location>
        <begin position="331"/>
        <end position="393"/>
    </location>
</feature>
<dbReference type="InterPro" id="IPR002156">
    <property type="entry name" value="RNaseH_domain"/>
</dbReference>
<gene>
    <name evidence="15" type="ORF">Pfra01_002488600</name>
</gene>
<proteinExistence type="predicted"/>
<dbReference type="InterPro" id="IPR000477">
    <property type="entry name" value="RT_dom"/>
</dbReference>
<keyword evidence="3" id="KW-0808">Transferase</keyword>
<evidence type="ECO:0000256" key="7">
    <source>
        <dbReference type="ARBA" id="ARBA00022759"/>
    </source>
</evidence>
<dbReference type="Gene3D" id="3.30.70.270">
    <property type="match status" value="1"/>
</dbReference>
<keyword evidence="16" id="KW-1185">Reference proteome</keyword>
<dbReference type="EMBL" id="BSXT01004484">
    <property type="protein sequence ID" value="GMF58018.1"/>
    <property type="molecule type" value="Genomic_DNA"/>
</dbReference>
<dbReference type="Pfam" id="PF17917">
    <property type="entry name" value="RT_RNaseH"/>
    <property type="match status" value="1"/>
</dbReference>
<evidence type="ECO:0000259" key="14">
    <source>
        <dbReference type="Pfam" id="PF17917"/>
    </source>
</evidence>
<organism evidence="15 16">
    <name type="scientific">Phytophthora fragariaefolia</name>
    <dbReference type="NCBI Taxonomy" id="1490495"/>
    <lineage>
        <taxon>Eukaryota</taxon>
        <taxon>Sar</taxon>
        <taxon>Stramenopiles</taxon>
        <taxon>Oomycota</taxon>
        <taxon>Peronosporomycetes</taxon>
        <taxon>Peronosporales</taxon>
        <taxon>Peronosporaceae</taxon>
        <taxon>Phytophthora</taxon>
    </lineage>
</organism>
<evidence type="ECO:0000256" key="9">
    <source>
        <dbReference type="ARBA" id="ARBA00022918"/>
    </source>
</evidence>
<evidence type="ECO:0000256" key="3">
    <source>
        <dbReference type="ARBA" id="ARBA00022679"/>
    </source>
</evidence>
<evidence type="ECO:0000256" key="11">
    <source>
        <dbReference type="SAM" id="MobiDB-lite"/>
    </source>
</evidence>
<dbReference type="GO" id="GO:0004523">
    <property type="term" value="F:RNA-DNA hybrid ribonuclease activity"/>
    <property type="evidence" value="ECO:0007669"/>
    <property type="project" value="InterPro"/>
</dbReference>
<dbReference type="InterPro" id="IPR001969">
    <property type="entry name" value="Aspartic_peptidase_AS"/>
</dbReference>